<gene>
    <name evidence="15" type="ORF">FQA47_005371</name>
</gene>
<feature type="compositionally biased region" description="Polar residues" evidence="14">
    <location>
        <begin position="525"/>
        <end position="537"/>
    </location>
</feature>
<dbReference type="GO" id="GO:0016266">
    <property type="term" value="P:protein O-linked glycosylation via N-acetyl-galactosamine"/>
    <property type="evidence" value="ECO:0007669"/>
    <property type="project" value="UniProtKB-ARBA"/>
</dbReference>
<evidence type="ECO:0000256" key="2">
    <source>
        <dbReference type="ARBA" id="ARBA00006351"/>
    </source>
</evidence>
<feature type="compositionally biased region" description="Polar residues" evidence="14">
    <location>
        <begin position="482"/>
        <end position="491"/>
    </location>
</feature>
<dbReference type="Pfam" id="PF01501">
    <property type="entry name" value="Glyco_transf_8"/>
    <property type="match status" value="1"/>
</dbReference>
<evidence type="ECO:0000256" key="4">
    <source>
        <dbReference type="ARBA" id="ARBA00022676"/>
    </source>
</evidence>
<comment type="caution">
    <text evidence="15">The sequence shown here is derived from an EMBL/GenBank/DDBJ whole genome shotgun (WGS) entry which is preliminary data.</text>
</comment>
<dbReference type="InterPro" id="IPR051993">
    <property type="entry name" value="Glycosyltransferase_8"/>
</dbReference>
<feature type="region of interest" description="Disordered" evidence="14">
    <location>
        <begin position="481"/>
        <end position="761"/>
    </location>
</feature>
<keyword evidence="5 15" id="KW-0808">Transferase</keyword>
<evidence type="ECO:0000256" key="8">
    <source>
        <dbReference type="ARBA" id="ARBA00022989"/>
    </source>
</evidence>
<keyword evidence="10" id="KW-0325">Glycoprotein</keyword>
<protein>
    <recommendedName>
        <fullName evidence="12">UDP-D-xylose:beta-D-glucoside alpha-1,3-D-xylosyltransferase</fullName>
        <ecNumber evidence="12">2.4.2.42</ecNumber>
    </recommendedName>
</protein>
<dbReference type="FunFam" id="3.90.550.10:FF:000042">
    <property type="entry name" value="Glucoside xylosyltransferase 1"/>
    <property type="match status" value="1"/>
</dbReference>
<proteinExistence type="inferred from homology"/>
<dbReference type="Gene3D" id="3.90.550.10">
    <property type="entry name" value="Spore Coat Polysaccharide Biosynthesis Protein SpsA, Chain A"/>
    <property type="match status" value="1"/>
</dbReference>
<evidence type="ECO:0000313" key="16">
    <source>
        <dbReference type="Proteomes" id="UP000646548"/>
    </source>
</evidence>
<reference evidence="15" key="1">
    <citation type="journal article" name="BMC Genomics">
        <title>Long-read sequencing and de novo genome assembly of marine medaka (Oryzias melastigma).</title>
        <authorList>
            <person name="Liang P."/>
            <person name="Saqib H.S.A."/>
            <person name="Ni X."/>
            <person name="Shen Y."/>
        </authorList>
    </citation>
    <scope>NUCLEOTIDE SEQUENCE</scope>
    <source>
        <strain evidence="15">Bigg-433</strain>
    </source>
</reference>
<evidence type="ECO:0000256" key="10">
    <source>
        <dbReference type="ARBA" id="ARBA00023180"/>
    </source>
</evidence>
<evidence type="ECO:0000256" key="11">
    <source>
        <dbReference type="ARBA" id="ARBA00037301"/>
    </source>
</evidence>
<dbReference type="PANTHER" id="PTHR46012:SF1">
    <property type="entry name" value="GLUCOSIDE XYLOSYLTRANSFERASE 2"/>
    <property type="match status" value="1"/>
</dbReference>
<evidence type="ECO:0000256" key="12">
    <source>
        <dbReference type="ARBA" id="ARBA00038854"/>
    </source>
</evidence>
<feature type="compositionally biased region" description="Acidic residues" evidence="14">
    <location>
        <begin position="597"/>
        <end position="609"/>
    </location>
</feature>
<keyword evidence="9" id="KW-0472">Membrane</keyword>
<evidence type="ECO:0000256" key="1">
    <source>
        <dbReference type="ARBA" id="ARBA00004606"/>
    </source>
</evidence>
<dbReference type="GO" id="GO:0030289">
    <property type="term" value="C:protein phosphatase 4 complex"/>
    <property type="evidence" value="ECO:0007669"/>
    <property type="project" value="InterPro"/>
</dbReference>
<evidence type="ECO:0000256" key="7">
    <source>
        <dbReference type="ARBA" id="ARBA00022968"/>
    </source>
</evidence>
<evidence type="ECO:0000256" key="14">
    <source>
        <dbReference type="SAM" id="MobiDB-lite"/>
    </source>
</evidence>
<evidence type="ECO:0000313" key="15">
    <source>
        <dbReference type="EMBL" id="KAF6732327.1"/>
    </source>
</evidence>
<dbReference type="Pfam" id="PF09184">
    <property type="entry name" value="PPP4R2"/>
    <property type="match status" value="1"/>
</dbReference>
<dbReference type="GO" id="GO:0140563">
    <property type="term" value="F:UDP-D-xylose:beta-D-glucoside alpha-1,3-D-xylosyltransferase activity"/>
    <property type="evidence" value="ECO:0007669"/>
    <property type="project" value="UniProtKB-EC"/>
</dbReference>
<comment type="catalytic activity">
    <reaction evidence="13">
        <text>3-O-(beta-D-glucosyl)-L-seryl-[EGF-like domain protein] + UDP-alpha-D-xylose = 3-O-[alpha-D-xylosyl-(1-&gt;3)-beta-D-glucosyl]-L-seryl-[EGF-like domain protein] + UDP + H(+)</text>
        <dbReference type="Rhea" id="RHEA:56064"/>
        <dbReference type="Rhea" id="RHEA-COMP:14610"/>
        <dbReference type="Rhea" id="RHEA-COMP:14611"/>
        <dbReference type="ChEBI" id="CHEBI:15378"/>
        <dbReference type="ChEBI" id="CHEBI:57632"/>
        <dbReference type="ChEBI" id="CHEBI:58223"/>
        <dbReference type="ChEBI" id="CHEBI:140575"/>
        <dbReference type="ChEBI" id="CHEBI:140576"/>
        <dbReference type="EC" id="2.4.2.42"/>
    </reaction>
</comment>
<dbReference type="InterPro" id="IPR029044">
    <property type="entry name" value="Nucleotide-diphossugar_trans"/>
</dbReference>
<comment type="similarity">
    <text evidence="3">Belongs to the PPP4R2 family.</text>
</comment>
<comment type="similarity">
    <text evidence="2">Belongs to the glycosyltransferase 8 family.</text>
</comment>
<dbReference type="Proteomes" id="UP000646548">
    <property type="component" value="Unassembled WGS sequence"/>
</dbReference>
<feature type="compositionally biased region" description="Acidic residues" evidence="14">
    <location>
        <begin position="679"/>
        <end position="688"/>
    </location>
</feature>
<keyword evidence="6" id="KW-0812">Transmembrane</keyword>
<comment type="subcellular location">
    <subcellularLocation>
        <location evidence="1">Membrane</location>
        <topology evidence="1">Single-pass type II membrane protein</topology>
    </subcellularLocation>
</comment>
<evidence type="ECO:0000256" key="6">
    <source>
        <dbReference type="ARBA" id="ARBA00022692"/>
    </source>
</evidence>
<name>A0A834CN37_ORYME</name>
<comment type="function">
    <text evidence="11">Glycosyltransferase which elongates the O-linked glucose attached to EGF-like repeats in the extracellular domain of Notch proteins by catalyzing the addition of xylose.</text>
</comment>
<evidence type="ECO:0000256" key="5">
    <source>
        <dbReference type="ARBA" id="ARBA00022679"/>
    </source>
</evidence>
<dbReference type="GO" id="GO:0019888">
    <property type="term" value="F:protein phosphatase regulator activity"/>
    <property type="evidence" value="ECO:0007669"/>
    <property type="project" value="InterPro"/>
</dbReference>
<accession>A0A834CN37</accession>
<evidence type="ECO:0000256" key="3">
    <source>
        <dbReference type="ARBA" id="ARBA00009207"/>
    </source>
</evidence>
<sequence length="761" mass="85299">MHLAVVACGSRLDETLTMIKSALLFSIKKIKFHIFSEDSLAPQFEERLNLWPHSVIVKFHFSIYPISFSVGNAEEWKKLFKPIILKDVDSLLYVDTDVLFLRPMDDIWSFLKSFNETQLAAMAPEHEVPKIGWYSRFARHPFYGMTGVNSGVMLMNLTRIRSTLFKNSMISSGLSWEDLLHPLYQKYKNHITWGDQDLLNIIFHDNPECLFVFPCQWNYRPDHCMYGSNCKGAEEEGVSILHGNRGVYHDDKQPAFKIIYDAIHDFPFEDNMFQSLFYPVQSRFLDTVNTLCGRLPQVFLKQIGKTMKSAFERKVVRHARPRTSASRHPAVDTRSTDRGDDVMEIDSIQEALRDFEKNSKKEPSPVLEEFLCHVAKTGQTMVQWSQFKNYFLFKLEKVMDDFRASAPEQRGAANPNVELVPFEDMKERILKIVSGYNGIPFTIQRLCELLTEPKRNYTGTDKFLRGVEKNVMVVSCVHPTSEKNGSTSVNRMNGVMVPGTTSAFTERKVNGPGTPRPLCRPKVSLANTVASNGLPDSTDNKDLNTEQEGTRDSSEASPSDGSPESAVKNKHSDDEEEEEEDMEAEHQEVKRLKFSKEEDDEEEEEEEETEAPRPSDSSCASQEAEAMVQLRDEHREDSEASSSAAASSDDQEPSSSTPAEMNASSAEEERAEREVPCGSEEEASDMDQTEQQAPAGEPEPDRDGGESGSDPVSSSSSSCSSEEAAETAASPSSSTPEPPTEGATSSSISDTGTTEEPMEQD</sequence>
<feature type="compositionally biased region" description="Low complexity" evidence="14">
    <location>
        <begin position="708"/>
        <end position="747"/>
    </location>
</feature>
<dbReference type="SUPFAM" id="SSF53448">
    <property type="entry name" value="Nucleotide-diphospho-sugar transferases"/>
    <property type="match status" value="1"/>
</dbReference>
<dbReference type="EMBL" id="WKFB01000195">
    <property type="protein sequence ID" value="KAF6732327.1"/>
    <property type="molecule type" value="Genomic_DNA"/>
</dbReference>
<feature type="region of interest" description="Disordered" evidence="14">
    <location>
        <begin position="318"/>
        <end position="338"/>
    </location>
</feature>
<organism evidence="15 16">
    <name type="scientific">Oryzias melastigma</name>
    <name type="common">Marine medaka</name>
    <dbReference type="NCBI Taxonomy" id="30732"/>
    <lineage>
        <taxon>Eukaryota</taxon>
        <taxon>Metazoa</taxon>
        <taxon>Chordata</taxon>
        <taxon>Craniata</taxon>
        <taxon>Vertebrata</taxon>
        <taxon>Euteleostomi</taxon>
        <taxon>Actinopterygii</taxon>
        <taxon>Neopterygii</taxon>
        <taxon>Teleostei</taxon>
        <taxon>Neoteleostei</taxon>
        <taxon>Acanthomorphata</taxon>
        <taxon>Ovalentaria</taxon>
        <taxon>Atherinomorphae</taxon>
        <taxon>Beloniformes</taxon>
        <taxon>Adrianichthyidae</taxon>
        <taxon>Oryziinae</taxon>
        <taxon>Oryzias</taxon>
    </lineage>
</organism>
<evidence type="ECO:0000256" key="9">
    <source>
        <dbReference type="ARBA" id="ARBA00023136"/>
    </source>
</evidence>
<keyword evidence="7" id="KW-0735">Signal-anchor</keyword>
<dbReference type="InterPro" id="IPR015267">
    <property type="entry name" value="PPP4R2"/>
</dbReference>
<keyword evidence="4" id="KW-0328">Glycosyltransferase</keyword>
<keyword evidence="8" id="KW-1133">Transmembrane helix</keyword>
<feature type="compositionally biased region" description="Acidic residues" evidence="14">
    <location>
        <begin position="574"/>
        <end position="583"/>
    </location>
</feature>
<evidence type="ECO:0000256" key="13">
    <source>
        <dbReference type="ARBA" id="ARBA00049181"/>
    </source>
</evidence>
<feature type="compositionally biased region" description="Low complexity" evidence="14">
    <location>
        <begin position="640"/>
        <end position="656"/>
    </location>
</feature>
<dbReference type="InterPro" id="IPR002495">
    <property type="entry name" value="Glyco_trans_8"/>
</dbReference>
<dbReference type="GO" id="GO:0016020">
    <property type="term" value="C:membrane"/>
    <property type="evidence" value="ECO:0007669"/>
    <property type="project" value="UniProtKB-SubCell"/>
</dbReference>
<feature type="compositionally biased region" description="Basic and acidic residues" evidence="14">
    <location>
        <begin position="538"/>
        <end position="554"/>
    </location>
</feature>
<dbReference type="EC" id="2.4.2.42" evidence="12"/>
<dbReference type="PANTHER" id="PTHR46012">
    <property type="entry name" value="IP22168P"/>
    <property type="match status" value="1"/>
</dbReference>
<feature type="compositionally biased region" description="Basic and acidic residues" evidence="14">
    <location>
        <begin position="329"/>
        <end position="338"/>
    </location>
</feature>
<dbReference type="AlphaFoldDB" id="A0A834CN37"/>
<feature type="compositionally biased region" description="Basic and acidic residues" evidence="14">
    <location>
        <begin position="584"/>
        <end position="596"/>
    </location>
</feature>